<keyword evidence="12" id="KW-1185">Reference proteome</keyword>
<sequence length="278" mass="30253">MAELLEQYGDTLVLWAAKNGTNFVVALLILIIGNWIARRLANLLRKAMELKALDLLLINFLRGVAYYVLMATVLIAAASQVGIDTTSFIAILGTVGLAVGLAMKDNLGNFSSGVMLVLFRPFTFGDFVQVAGISGSVVSINLFNTVLKSPDNQRIIIPNSLIMGQVITNVTGNDTRRIDLTLGIGYADDTAKAREVITAVLDAEPKILKDPAYTVALAELADSSVNFVIRPWVNTSDYWDVRFRLTEALKLALDANGISIPFPQRDVHIYQHSAAKEA</sequence>
<evidence type="ECO:0000256" key="4">
    <source>
        <dbReference type="ARBA" id="ARBA00022692"/>
    </source>
</evidence>
<evidence type="ECO:0000256" key="3">
    <source>
        <dbReference type="ARBA" id="ARBA00022475"/>
    </source>
</evidence>
<feature type="domain" description="Mechanosensitive ion channel transmembrane helices 2/3" evidence="10">
    <location>
        <begin position="64"/>
        <end position="104"/>
    </location>
</feature>
<protein>
    <submittedName>
        <fullName evidence="11">Mechanosensitive ion channel protein</fullName>
    </submittedName>
</protein>
<keyword evidence="5 7" id="KW-1133">Transmembrane helix</keyword>
<proteinExistence type="inferred from homology"/>
<dbReference type="EMBL" id="BLVP01000007">
    <property type="protein sequence ID" value="GFM36733.1"/>
    <property type="molecule type" value="Genomic_DNA"/>
</dbReference>
<dbReference type="Pfam" id="PF00924">
    <property type="entry name" value="MS_channel_2nd"/>
    <property type="match status" value="1"/>
</dbReference>
<evidence type="ECO:0000313" key="12">
    <source>
        <dbReference type="Proteomes" id="UP000503820"/>
    </source>
</evidence>
<organism evidence="11 12">
    <name type="scientific">Desulfovibrio psychrotolerans</name>
    <dbReference type="NCBI Taxonomy" id="415242"/>
    <lineage>
        <taxon>Bacteria</taxon>
        <taxon>Pseudomonadati</taxon>
        <taxon>Thermodesulfobacteriota</taxon>
        <taxon>Desulfovibrionia</taxon>
        <taxon>Desulfovibrionales</taxon>
        <taxon>Desulfovibrionaceae</taxon>
        <taxon>Desulfovibrio</taxon>
    </lineage>
</organism>
<evidence type="ECO:0000259" key="9">
    <source>
        <dbReference type="Pfam" id="PF21082"/>
    </source>
</evidence>
<dbReference type="InterPro" id="IPR045275">
    <property type="entry name" value="MscS_archaea/bacteria_type"/>
</dbReference>
<dbReference type="InterPro" id="IPR011014">
    <property type="entry name" value="MscS_channel_TM-2"/>
</dbReference>
<dbReference type="InterPro" id="IPR010920">
    <property type="entry name" value="LSM_dom_sf"/>
</dbReference>
<evidence type="ECO:0000256" key="6">
    <source>
        <dbReference type="ARBA" id="ARBA00023136"/>
    </source>
</evidence>
<comment type="subcellular location">
    <subcellularLocation>
        <location evidence="1">Cell membrane</location>
        <topology evidence="1">Multi-pass membrane protein</topology>
    </subcellularLocation>
</comment>
<dbReference type="Gene3D" id="2.30.30.60">
    <property type="match status" value="1"/>
</dbReference>
<evidence type="ECO:0000256" key="5">
    <source>
        <dbReference type="ARBA" id="ARBA00022989"/>
    </source>
</evidence>
<dbReference type="InterPro" id="IPR006685">
    <property type="entry name" value="MscS_channel_2nd"/>
</dbReference>
<dbReference type="PANTHER" id="PTHR30221">
    <property type="entry name" value="SMALL-CONDUCTANCE MECHANOSENSITIVE CHANNEL"/>
    <property type="match status" value="1"/>
</dbReference>
<dbReference type="SUPFAM" id="SSF82689">
    <property type="entry name" value="Mechanosensitive channel protein MscS (YggB), C-terminal domain"/>
    <property type="match status" value="1"/>
</dbReference>
<comment type="similarity">
    <text evidence="2">Belongs to the MscS (TC 1.A.23) family.</text>
</comment>
<dbReference type="SUPFAM" id="SSF82861">
    <property type="entry name" value="Mechanosensitive channel protein MscS (YggB), transmembrane region"/>
    <property type="match status" value="1"/>
</dbReference>
<accession>A0A7J0BSN3</accession>
<evidence type="ECO:0000259" key="10">
    <source>
        <dbReference type="Pfam" id="PF21088"/>
    </source>
</evidence>
<evidence type="ECO:0000259" key="8">
    <source>
        <dbReference type="Pfam" id="PF00924"/>
    </source>
</evidence>
<feature type="transmembrane region" description="Helical" evidence="7">
    <location>
        <begin position="57"/>
        <end position="79"/>
    </location>
</feature>
<dbReference type="Gene3D" id="3.30.70.100">
    <property type="match status" value="1"/>
</dbReference>
<feature type="transmembrane region" description="Helical" evidence="7">
    <location>
        <begin position="20"/>
        <end position="37"/>
    </location>
</feature>
<dbReference type="SUPFAM" id="SSF50182">
    <property type="entry name" value="Sm-like ribonucleoproteins"/>
    <property type="match status" value="1"/>
</dbReference>
<gene>
    <name evidence="11" type="ORF">DSM19430T_14170</name>
</gene>
<dbReference type="InterPro" id="IPR049278">
    <property type="entry name" value="MS_channel_C"/>
</dbReference>
<feature type="domain" description="Mechanosensitive ion channel MscS C-terminal" evidence="9">
    <location>
        <begin position="179"/>
        <end position="260"/>
    </location>
</feature>
<dbReference type="Gene3D" id="1.10.287.1260">
    <property type="match status" value="1"/>
</dbReference>
<feature type="transmembrane region" description="Helical" evidence="7">
    <location>
        <begin position="85"/>
        <end position="103"/>
    </location>
</feature>
<dbReference type="Pfam" id="PF21088">
    <property type="entry name" value="MS_channel_1st"/>
    <property type="match status" value="1"/>
</dbReference>
<evidence type="ECO:0000256" key="7">
    <source>
        <dbReference type="SAM" id="Phobius"/>
    </source>
</evidence>
<dbReference type="InterPro" id="IPR008910">
    <property type="entry name" value="MSC_TM_helix"/>
</dbReference>
<name>A0A7J0BSN3_9BACT</name>
<dbReference type="PANTHER" id="PTHR30221:SF1">
    <property type="entry name" value="SMALL-CONDUCTANCE MECHANOSENSITIVE CHANNEL"/>
    <property type="match status" value="1"/>
</dbReference>
<dbReference type="Pfam" id="PF21082">
    <property type="entry name" value="MS_channel_3rd"/>
    <property type="match status" value="1"/>
</dbReference>
<dbReference type="RefSeq" id="WP_174409391.1">
    <property type="nucleotide sequence ID" value="NZ_BLVP01000007.1"/>
</dbReference>
<dbReference type="Proteomes" id="UP000503820">
    <property type="component" value="Unassembled WGS sequence"/>
</dbReference>
<dbReference type="InterPro" id="IPR049142">
    <property type="entry name" value="MS_channel_1st"/>
</dbReference>
<keyword evidence="4 7" id="KW-0812">Transmembrane</keyword>
<reference evidence="11 12" key="1">
    <citation type="submission" date="2020-05" db="EMBL/GenBank/DDBJ databases">
        <title>Draft genome sequence of Desulfovibrio psychrotolerans JS1T.</title>
        <authorList>
            <person name="Ueno A."/>
            <person name="Tamazawa S."/>
            <person name="Tamamura S."/>
            <person name="Murakami T."/>
            <person name="Kiyama T."/>
            <person name="Inomata H."/>
            <person name="Amano Y."/>
            <person name="Miyakawa K."/>
            <person name="Tamaki H."/>
            <person name="Naganuma T."/>
            <person name="Kaneko K."/>
        </authorList>
    </citation>
    <scope>NUCLEOTIDE SEQUENCE [LARGE SCALE GENOMIC DNA]</scope>
    <source>
        <strain evidence="11 12">JS1</strain>
    </source>
</reference>
<comment type="caution">
    <text evidence="11">The sequence shown here is derived from an EMBL/GenBank/DDBJ whole genome shotgun (WGS) entry which is preliminary data.</text>
</comment>
<dbReference type="InterPro" id="IPR011066">
    <property type="entry name" value="MscS_channel_C_sf"/>
</dbReference>
<evidence type="ECO:0000313" key="11">
    <source>
        <dbReference type="EMBL" id="GFM36733.1"/>
    </source>
</evidence>
<keyword evidence="3" id="KW-1003">Cell membrane</keyword>
<feature type="domain" description="Mechanosensitive ion channel MscS" evidence="8">
    <location>
        <begin position="107"/>
        <end position="171"/>
    </location>
</feature>
<evidence type="ECO:0000256" key="2">
    <source>
        <dbReference type="ARBA" id="ARBA00008017"/>
    </source>
</evidence>
<dbReference type="InterPro" id="IPR023408">
    <property type="entry name" value="MscS_beta-dom_sf"/>
</dbReference>
<dbReference type="Pfam" id="PF05552">
    <property type="entry name" value="MS_channel_1st_1"/>
    <property type="match status" value="1"/>
</dbReference>
<dbReference type="GO" id="GO:0005886">
    <property type="term" value="C:plasma membrane"/>
    <property type="evidence" value="ECO:0007669"/>
    <property type="project" value="UniProtKB-SubCell"/>
</dbReference>
<evidence type="ECO:0000256" key="1">
    <source>
        <dbReference type="ARBA" id="ARBA00004651"/>
    </source>
</evidence>
<dbReference type="AlphaFoldDB" id="A0A7J0BSN3"/>
<dbReference type="GO" id="GO:0008381">
    <property type="term" value="F:mechanosensitive monoatomic ion channel activity"/>
    <property type="evidence" value="ECO:0007669"/>
    <property type="project" value="InterPro"/>
</dbReference>
<keyword evidence="6 7" id="KW-0472">Membrane</keyword>